<evidence type="ECO:0000256" key="3">
    <source>
        <dbReference type="ARBA" id="ARBA00022525"/>
    </source>
</evidence>
<keyword evidence="3" id="KW-0964">Secreted</keyword>
<comment type="subcellular location">
    <subcellularLocation>
        <location evidence="1">Secreted</location>
        <location evidence="1">Cell wall</location>
        <topology evidence="1">Peptidoglycan-anchor</topology>
    </subcellularLocation>
</comment>
<evidence type="ECO:0000256" key="7">
    <source>
        <dbReference type="SAM" id="SignalP"/>
    </source>
</evidence>
<evidence type="ECO:0000313" key="9">
    <source>
        <dbReference type="EMBL" id="PRX42068.1"/>
    </source>
</evidence>
<accession>A0A2T0LI28</accession>
<evidence type="ECO:0000256" key="6">
    <source>
        <dbReference type="SAM" id="MobiDB-lite"/>
    </source>
</evidence>
<keyword evidence="2" id="KW-0134">Cell wall</keyword>
<dbReference type="EMBL" id="PVNE01000003">
    <property type="protein sequence ID" value="PRX42068.1"/>
    <property type="molecule type" value="Genomic_DNA"/>
</dbReference>
<keyword evidence="10" id="KW-1185">Reference proteome</keyword>
<keyword evidence="5" id="KW-0572">Peptidoglycan-anchor</keyword>
<feature type="region of interest" description="Disordered" evidence="6">
    <location>
        <begin position="256"/>
        <end position="296"/>
    </location>
</feature>
<evidence type="ECO:0000313" key="10">
    <source>
        <dbReference type="Proteomes" id="UP000237797"/>
    </source>
</evidence>
<dbReference type="OrthoDB" id="2991420at2"/>
<feature type="domain" description="Gram-positive cocci surface proteins LPxTG" evidence="8">
    <location>
        <begin position="284"/>
        <end position="319"/>
    </location>
</feature>
<feature type="chain" id="PRO_5015618217" description="Gram-positive cocci surface proteins LPxTG domain-containing protein" evidence="7">
    <location>
        <begin position="25"/>
        <end position="324"/>
    </location>
</feature>
<evidence type="ECO:0000256" key="1">
    <source>
        <dbReference type="ARBA" id="ARBA00004168"/>
    </source>
</evidence>
<feature type="region of interest" description="Disordered" evidence="6">
    <location>
        <begin position="27"/>
        <end position="62"/>
    </location>
</feature>
<reference evidence="9 10" key="1">
    <citation type="submission" date="2018-03" db="EMBL/GenBank/DDBJ databases">
        <title>Genomic Encyclopedia of Archaeal and Bacterial Type Strains, Phase II (KMG-II): from individual species to whole genera.</title>
        <authorList>
            <person name="Goeker M."/>
        </authorList>
    </citation>
    <scope>NUCLEOTIDE SEQUENCE [LARGE SCALE GENOMIC DNA]</scope>
    <source>
        <strain evidence="9 10">DSM 44946</strain>
    </source>
</reference>
<dbReference type="Pfam" id="PF00746">
    <property type="entry name" value="Gram_pos_anchor"/>
    <property type="match status" value="1"/>
</dbReference>
<feature type="compositionally biased region" description="Basic and acidic residues" evidence="6">
    <location>
        <begin position="40"/>
        <end position="51"/>
    </location>
</feature>
<proteinExistence type="predicted"/>
<sequence length="324" mass="34756">MLNRFFSVFMVFLLVFAMVPTAFAGDSGQSAEQGVAPGSEKADRGNGKDEGRDDGETDGKPEMIVRPSVGYTVVDNEQVSGYVKVYAHVVFEESATGKFEMSLDGEDPSELDWEEGVDKLIADGIFRVKKPGTHKLLVRFAGDVDGEEVSLEEEQAVQFPGDPFNFEVTHDGKGTIGGKLSGVKNAEGRWVISVFDPHEEEGLLEEHESDTTSALEYSHTFKGLKPGTYEVRVSYSGTMDGVKATADGLLTVKIGEDASGGVKDPGKGEPPVKEDPDKKGDVIKNPKGGKLPETSTPYPAFALLGSLMLLGGLALLKFRLTGES</sequence>
<protein>
    <recommendedName>
        <fullName evidence="8">Gram-positive cocci surface proteins LPxTG domain-containing protein</fullName>
    </recommendedName>
</protein>
<evidence type="ECO:0000256" key="5">
    <source>
        <dbReference type="ARBA" id="ARBA00023088"/>
    </source>
</evidence>
<comment type="caution">
    <text evidence="9">The sequence shown here is derived from an EMBL/GenBank/DDBJ whole genome shotgun (WGS) entry which is preliminary data.</text>
</comment>
<gene>
    <name evidence="9" type="ORF">CLV97_10383</name>
</gene>
<organism evidence="9 10">
    <name type="scientific">Planifilum fimeticola</name>
    <dbReference type="NCBI Taxonomy" id="201975"/>
    <lineage>
        <taxon>Bacteria</taxon>
        <taxon>Bacillati</taxon>
        <taxon>Bacillota</taxon>
        <taxon>Bacilli</taxon>
        <taxon>Bacillales</taxon>
        <taxon>Thermoactinomycetaceae</taxon>
        <taxon>Planifilum</taxon>
    </lineage>
</organism>
<evidence type="ECO:0000259" key="8">
    <source>
        <dbReference type="Pfam" id="PF00746"/>
    </source>
</evidence>
<evidence type="ECO:0000256" key="4">
    <source>
        <dbReference type="ARBA" id="ARBA00022729"/>
    </source>
</evidence>
<dbReference type="InterPro" id="IPR019931">
    <property type="entry name" value="LPXTG_anchor"/>
</dbReference>
<keyword evidence="4 7" id="KW-0732">Signal</keyword>
<evidence type="ECO:0000256" key="2">
    <source>
        <dbReference type="ARBA" id="ARBA00022512"/>
    </source>
</evidence>
<dbReference type="AlphaFoldDB" id="A0A2T0LI28"/>
<name>A0A2T0LI28_9BACL</name>
<dbReference type="Proteomes" id="UP000237797">
    <property type="component" value="Unassembled WGS sequence"/>
</dbReference>
<dbReference type="RefSeq" id="WP_106344034.1">
    <property type="nucleotide sequence ID" value="NZ_PVNE01000003.1"/>
</dbReference>
<feature type="compositionally biased region" description="Basic and acidic residues" evidence="6">
    <location>
        <begin position="264"/>
        <end position="284"/>
    </location>
</feature>
<feature type="signal peptide" evidence="7">
    <location>
        <begin position="1"/>
        <end position="24"/>
    </location>
</feature>